<accession>A0A3S5CHY1</accession>
<dbReference type="Proteomes" id="UP000784294">
    <property type="component" value="Unassembled WGS sequence"/>
</dbReference>
<proteinExistence type="predicted"/>
<organism evidence="2 3">
    <name type="scientific">Protopolystoma xenopodis</name>
    <dbReference type="NCBI Taxonomy" id="117903"/>
    <lineage>
        <taxon>Eukaryota</taxon>
        <taxon>Metazoa</taxon>
        <taxon>Spiralia</taxon>
        <taxon>Lophotrochozoa</taxon>
        <taxon>Platyhelminthes</taxon>
        <taxon>Monogenea</taxon>
        <taxon>Polyopisthocotylea</taxon>
        <taxon>Polystomatidea</taxon>
        <taxon>Polystomatidae</taxon>
        <taxon>Protopolystoma</taxon>
    </lineage>
</organism>
<dbReference type="InterPro" id="IPR018490">
    <property type="entry name" value="cNMP-bd_dom_sf"/>
</dbReference>
<comment type="caution">
    <text evidence="2">The sequence shown here is derived from an EMBL/GenBank/DDBJ whole genome shotgun (WGS) entry which is preliminary data.</text>
</comment>
<sequence length="95" mass="10523">MYIVSRGLLQVLGEGGSAHGRISNLTGGQDGYLKSEEQVVLATLRPGSYFGEIALLHLDHLFNSGQTQSLSKVNVLNKRSLQIILRFRRIKMNLV</sequence>
<dbReference type="AlphaFoldDB" id="A0A3S5CHY1"/>
<feature type="domain" description="Cyclic nucleotide-binding" evidence="1">
    <location>
        <begin position="1"/>
        <end position="85"/>
    </location>
</feature>
<dbReference type="Gene3D" id="2.60.120.10">
    <property type="entry name" value="Jelly Rolls"/>
    <property type="match status" value="1"/>
</dbReference>
<evidence type="ECO:0000259" key="1">
    <source>
        <dbReference type="PROSITE" id="PS50042"/>
    </source>
</evidence>
<dbReference type="InterPro" id="IPR014710">
    <property type="entry name" value="RmlC-like_jellyroll"/>
</dbReference>
<gene>
    <name evidence="2" type="ORF">PXEA_LOCUS3180</name>
</gene>
<reference evidence="2" key="1">
    <citation type="submission" date="2018-11" db="EMBL/GenBank/DDBJ databases">
        <authorList>
            <consortium name="Pathogen Informatics"/>
        </authorList>
    </citation>
    <scope>NUCLEOTIDE SEQUENCE</scope>
</reference>
<dbReference type="EMBL" id="CAAALY010007133">
    <property type="protein sequence ID" value="VEL09740.1"/>
    <property type="molecule type" value="Genomic_DNA"/>
</dbReference>
<evidence type="ECO:0000313" key="2">
    <source>
        <dbReference type="EMBL" id="VEL09740.1"/>
    </source>
</evidence>
<protein>
    <recommendedName>
        <fullName evidence="1">Cyclic nucleotide-binding domain-containing protein</fullName>
    </recommendedName>
</protein>
<evidence type="ECO:0000313" key="3">
    <source>
        <dbReference type="Proteomes" id="UP000784294"/>
    </source>
</evidence>
<dbReference type="PROSITE" id="PS50042">
    <property type="entry name" value="CNMP_BINDING_3"/>
    <property type="match status" value="1"/>
</dbReference>
<name>A0A3S5CHY1_9PLAT</name>
<dbReference type="SUPFAM" id="SSF51206">
    <property type="entry name" value="cAMP-binding domain-like"/>
    <property type="match status" value="1"/>
</dbReference>
<dbReference type="InterPro" id="IPR000595">
    <property type="entry name" value="cNMP-bd_dom"/>
</dbReference>
<keyword evidence="3" id="KW-1185">Reference proteome</keyword>